<dbReference type="Pfam" id="PF10602">
    <property type="entry name" value="RPN7"/>
    <property type="match status" value="1"/>
</dbReference>
<feature type="compositionally biased region" description="Polar residues" evidence="7">
    <location>
        <begin position="455"/>
        <end position="465"/>
    </location>
</feature>
<keyword evidence="6" id="KW-0539">Nucleus</keyword>
<comment type="subcellular location">
    <subcellularLocation>
        <location evidence="2">Cytoplasm</location>
    </subcellularLocation>
    <subcellularLocation>
        <location evidence="1">Nucleus</location>
    </subcellularLocation>
</comment>
<dbReference type="EMBL" id="LIAE01007704">
    <property type="protein sequence ID" value="PAV77455.1"/>
    <property type="molecule type" value="Genomic_DNA"/>
</dbReference>
<evidence type="ECO:0000256" key="6">
    <source>
        <dbReference type="ARBA" id="ARBA00023242"/>
    </source>
</evidence>
<proteinExistence type="inferred from homology"/>
<protein>
    <recommendedName>
        <fullName evidence="8">PCI domain-containing protein</fullName>
    </recommendedName>
</protein>
<evidence type="ECO:0000313" key="9">
    <source>
        <dbReference type="EMBL" id="PAV77455.1"/>
    </source>
</evidence>
<dbReference type="SMART" id="SM00088">
    <property type="entry name" value="PINT"/>
    <property type="match status" value="1"/>
</dbReference>
<comment type="caution">
    <text evidence="9">The sequence shown here is derived from an EMBL/GenBank/DDBJ whole genome shotgun (WGS) entry which is preliminary data.</text>
</comment>
<dbReference type="InterPro" id="IPR045135">
    <property type="entry name" value="Rpn7_N"/>
</dbReference>
<feature type="compositionally biased region" description="Polar residues" evidence="7">
    <location>
        <begin position="481"/>
        <end position="506"/>
    </location>
</feature>
<dbReference type="AlphaFoldDB" id="A0A2A2KU22"/>
<dbReference type="PROSITE" id="PS50250">
    <property type="entry name" value="PCI"/>
    <property type="match status" value="1"/>
</dbReference>
<evidence type="ECO:0000313" key="10">
    <source>
        <dbReference type="Proteomes" id="UP000218231"/>
    </source>
</evidence>
<evidence type="ECO:0000256" key="1">
    <source>
        <dbReference type="ARBA" id="ARBA00004123"/>
    </source>
</evidence>
<evidence type="ECO:0000256" key="4">
    <source>
        <dbReference type="ARBA" id="ARBA00022490"/>
    </source>
</evidence>
<dbReference type="Gene3D" id="1.25.40.570">
    <property type="match status" value="1"/>
</dbReference>
<accession>A0A2A2KU22</accession>
<evidence type="ECO:0000256" key="3">
    <source>
        <dbReference type="ARBA" id="ARBA00008793"/>
    </source>
</evidence>
<dbReference type="InterPro" id="IPR019585">
    <property type="entry name" value="Rpn7/CSN1"/>
</dbReference>
<dbReference type="InterPro" id="IPR036390">
    <property type="entry name" value="WH_DNA-bd_sf"/>
</dbReference>
<feature type="region of interest" description="Disordered" evidence="7">
    <location>
        <begin position="442"/>
        <end position="523"/>
    </location>
</feature>
<dbReference type="OrthoDB" id="422427at2759"/>
<reference evidence="9 10" key="1">
    <citation type="journal article" date="2017" name="Curr. Biol.">
        <title>Genome architecture and evolution of a unichromosomal asexual nematode.</title>
        <authorList>
            <person name="Fradin H."/>
            <person name="Zegar C."/>
            <person name="Gutwein M."/>
            <person name="Lucas J."/>
            <person name="Kovtun M."/>
            <person name="Corcoran D."/>
            <person name="Baugh L.R."/>
            <person name="Kiontke K."/>
            <person name="Gunsalus K."/>
            <person name="Fitch D.H."/>
            <person name="Piano F."/>
        </authorList>
    </citation>
    <scope>NUCLEOTIDE SEQUENCE [LARGE SCALE GENOMIC DNA]</scope>
    <source>
        <strain evidence="9">PF1309</strain>
    </source>
</reference>
<dbReference type="PANTHER" id="PTHR14145">
    <property type="entry name" value="26S PROTESOME SUBUNIT 6"/>
    <property type="match status" value="1"/>
</dbReference>
<comment type="similarity">
    <text evidence="3">Belongs to the CSN1 family.</text>
</comment>
<dbReference type="GO" id="GO:0008180">
    <property type="term" value="C:COP9 signalosome"/>
    <property type="evidence" value="ECO:0007669"/>
    <property type="project" value="UniProtKB-KW"/>
</dbReference>
<feature type="compositionally biased region" description="Basic and acidic residues" evidence="7">
    <location>
        <begin position="188"/>
        <end position="198"/>
    </location>
</feature>
<feature type="region of interest" description="Disordered" evidence="7">
    <location>
        <begin position="188"/>
        <end position="208"/>
    </location>
</feature>
<dbReference type="InterPro" id="IPR000717">
    <property type="entry name" value="PCI_dom"/>
</dbReference>
<sequence>MTVTLKYFQNRSSNLIFFPFRLQHVSHFCKPLKLKAMIALIHTVKKDFTDTRLYNDLFDQLEAYVKQNGSENVQLPVKDMAWLEKTTVANSQRLDALQTEYKRQRDEGVKESTRRAMEDLFAFHMKNNNPIEALKLYMRGIRDHCTQFKHMAEMWLNWMEASFVAKDWIRLDSVTSQAEKFFVEDHSTDEAAQKEQNRRYPPAAPTASNTQNLVRQVTQSGYTKTMIYTGLVRLHNDKYSQALDRFLAAKVEFIPSSWVVSHSDIALFITLCALATYSRKHIKTKILGNSAARKLLEAEPPLLEALQMFVTSQLGKCLDLLKVYKDKLLLDVFMWQATDKLFKQIRESFIIKYLQPYAVAYMAPMAEAIRVTPSELENELLRLCEKGLINVRIDALNGCVSKPMDNHKNEALENVNETYTQLANRCQSLILRTHIQQAHIAITMDRETRNKRKTNTASDDANENQPIRGRMMHGMMKAFRTSKNSAQQPSSPAHPNVAASSSAQNHSEADSSEGSDEPREPLS</sequence>
<dbReference type="GO" id="GO:0005737">
    <property type="term" value="C:cytoplasm"/>
    <property type="evidence" value="ECO:0007669"/>
    <property type="project" value="UniProtKB-SubCell"/>
</dbReference>
<dbReference type="Pfam" id="PF01399">
    <property type="entry name" value="PCI"/>
    <property type="match status" value="1"/>
</dbReference>
<dbReference type="STRING" id="2018661.A0A2A2KU22"/>
<keyword evidence="4" id="KW-0963">Cytoplasm</keyword>
<evidence type="ECO:0000256" key="7">
    <source>
        <dbReference type="SAM" id="MobiDB-lite"/>
    </source>
</evidence>
<evidence type="ECO:0000256" key="2">
    <source>
        <dbReference type="ARBA" id="ARBA00004496"/>
    </source>
</evidence>
<name>A0A2A2KU22_9BILA</name>
<evidence type="ECO:0000259" key="8">
    <source>
        <dbReference type="PROSITE" id="PS50250"/>
    </source>
</evidence>
<gene>
    <name evidence="9" type="ORF">WR25_09224</name>
</gene>
<keyword evidence="10" id="KW-1185">Reference proteome</keyword>
<feature type="domain" description="PCI" evidence="8">
    <location>
        <begin position="223"/>
        <end position="407"/>
    </location>
</feature>
<dbReference type="SUPFAM" id="SSF46785">
    <property type="entry name" value="Winged helix' DNA-binding domain"/>
    <property type="match status" value="1"/>
</dbReference>
<organism evidence="9 10">
    <name type="scientific">Diploscapter pachys</name>
    <dbReference type="NCBI Taxonomy" id="2018661"/>
    <lineage>
        <taxon>Eukaryota</taxon>
        <taxon>Metazoa</taxon>
        <taxon>Ecdysozoa</taxon>
        <taxon>Nematoda</taxon>
        <taxon>Chromadorea</taxon>
        <taxon>Rhabditida</taxon>
        <taxon>Rhabditina</taxon>
        <taxon>Rhabditomorpha</taxon>
        <taxon>Rhabditoidea</taxon>
        <taxon>Rhabditidae</taxon>
        <taxon>Diploscapter</taxon>
    </lineage>
</organism>
<dbReference type="Proteomes" id="UP000218231">
    <property type="component" value="Unassembled WGS sequence"/>
</dbReference>
<keyword evidence="5" id="KW-0736">Signalosome</keyword>
<dbReference type="EMBL" id="LIAE01007704">
    <property type="protein sequence ID" value="PAV77454.1"/>
    <property type="molecule type" value="Genomic_DNA"/>
</dbReference>
<evidence type="ECO:0000256" key="5">
    <source>
        <dbReference type="ARBA" id="ARBA00022790"/>
    </source>
</evidence>
<dbReference type="PANTHER" id="PTHR14145:SF2">
    <property type="entry name" value="COP9 SIGNALOSOME COMPLEX SUBUNIT 1"/>
    <property type="match status" value="1"/>
</dbReference>